<keyword evidence="6" id="KW-0539">Nucleus</keyword>
<dbReference type="GeneID" id="25284417"/>
<evidence type="ECO:0000256" key="2">
    <source>
        <dbReference type="ARBA" id="ARBA00022833"/>
    </source>
</evidence>
<dbReference type="PANTHER" id="PTHR36206:SF12">
    <property type="entry name" value="ASPERCRYPTIN BIOSYNTHESIS CLUSTER-SPECIFIC TRANSCRIPTION REGULATOR ATNN-RELATED"/>
    <property type="match status" value="1"/>
</dbReference>
<name>A0A072P3S2_9EURO</name>
<dbReference type="VEuPathDB" id="FungiDB:A1O9_09508"/>
<dbReference type="GO" id="GO:0003677">
    <property type="term" value="F:DNA binding"/>
    <property type="evidence" value="ECO:0007669"/>
    <property type="project" value="UniProtKB-KW"/>
</dbReference>
<evidence type="ECO:0000256" key="3">
    <source>
        <dbReference type="ARBA" id="ARBA00023015"/>
    </source>
</evidence>
<accession>A0A072P3S2</accession>
<evidence type="ECO:0008006" key="9">
    <source>
        <dbReference type="Google" id="ProtNLM"/>
    </source>
</evidence>
<reference evidence="7 8" key="1">
    <citation type="submission" date="2013-03" db="EMBL/GenBank/DDBJ databases">
        <title>The Genome Sequence of Exophiala aquamarina CBS 119918.</title>
        <authorList>
            <consortium name="The Broad Institute Genomics Platform"/>
            <person name="Cuomo C."/>
            <person name="de Hoog S."/>
            <person name="Gorbushina A."/>
            <person name="Walker B."/>
            <person name="Young S.K."/>
            <person name="Zeng Q."/>
            <person name="Gargeya S."/>
            <person name="Fitzgerald M."/>
            <person name="Haas B."/>
            <person name="Abouelleil A."/>
            <person name="Allen A.W."/>
            <person name="Alvarado L."/>
            <person name="Arachchi H.M."/>
            <person name="Berlin A.M."/>
            <person name="Chapman S.B."/>
            <person name="Gainer-Dewar J."/>
            <person name="Goldberg J."/>
            <person name="Griggs A."/>
            <person name="Gujja S."/>
            <person name="Hansen M."/>
            <person name="Howarth C."/>
            <person name="Imamovic A."/>
            <person name="Ireland A."/>
            <person name="Larimer J."/>
            <person name="McCowan C."/>
            <person name="Murphy C."/>
            <person name="Pearson M."/>
            <person name="Poon T.W."/>
            <person name="Priest M."/>
            <person name="Roberts A."/>
            <person name="Saif S."/>
            <person name="Shea T."/>
            <person name="Sisk P."/>
            <person name="Sykes S."/>
            <person name="Wortman J."/>
            <person name="Nusbaum C."/>
            <person name="Birren B."/>
        </authorList>
    </citation>
    <scope>NUCLEOTIDE SEQUENCE [LARGE SCALE GENOMIC DNA]</scope>
    <source>
        <strain evidence="7 8">CBS 119918</strain>
    </source>
</reference>
<comment type="caution">
    <text evidence="7">The sequence shown here is derived from an EMBL/GenBank/DDBJ whole genome shotgun (WGS) entry which is preliminary data.</text>
</comment>
<evidence type="ECO:0000256" key="4">
    <source>
        <dbReference type="ARBA" id="ARBA00023125"/>
    </source>
</evidence>
<keyword evidence="2" id="KW-0862">Zinc</keyword>
<dbReference type="InterPro" id="IPR021858">
    <property type="entry name" value="Fun_TF"/>
</dbReference>
<gene>
    <name evidence="7" type="ORF">A1O9_09508</name>
</gene>
<evidence type="ECO:0000256" key="6">
    <source>
        <dbReference type="ARBA" id="ARBA00023242"/>
    </source>
</evidence>
<protein>
    <recommendedName>
        <fullName evidence="9">Transcription factor domain-containing protein</fullName>
    </recommendedName>
</protein>
<keyword evidence="8" id="KW-1185">Reference proteome</keyword>
<evidence type="ECO:0000256" key="5">
    <source>
        <dbReference type="ARBA" id="ARBA00023163"/>
    </source>
</evidence>
<dbReference type="OrthoDB" id="3145928at2759"/>
<evidence type="ECO:0000256" key="1">
    <source>
        <dbReference type="ARBA" id="ARBA00022723"/>
    </source>
</evidence>
<dbReference type="HOGENOM" id="CLU_535312_0_0_1"/>
<dbReference type="InterPro" id="IPR052360">
    <property type="entry name" value="Transcr_Regulatory_Proteins"/>
</dbReference>
<keyword evidence="1" id="KW-0479">Metal-binding</keyword>
<keyword evidence="4" id="KW-0238">DNA-binding</keyword>
<evidence type="ECO:0000313" key="8">
    <source>
        <dbReference type="Proteomes" id="UP000027920"/>
    </source>
</evidence>
<evidence type="ECO:0000313" key="7">
    <source>
        <dbReference type="EMBL" id="KEF54342.1"/>
    </source>
</evidence>
<sequence>MRRAQPCLFAVLHHPTPLIDPTDVDADADLSLRSLPTGLWGSTASTTGLDVLDVWHFEYFRVVCAAQLSLVLGIPGVWETLILRAAFTERCILQGVLALGALSRNVVPRNPSVPSSRRKPTLFPGCPSGYSWHKYSLAIREMNGRLGGVNASSEDGSGWELAVLGSLIFIAIEAIQGDEDVARMHLRGALAIWESSQEASSTYLTPESRGAMGRVIDAFSRLDFQSRLRSLGQGGLLLPLQRPILPPCFLSIEAARDSLNAILGAFNFLTWRRSFLLEHQIQVQHNQSESSLRLSLPQEISALSHLLDSWLALFTVYKSHRPLSDAKTTTCTPILLIQYHILQINLSSLSPSPFSPSEIDYNRHVSRFSSIIDLGHLILEAQRESYPAPIRTQPGSNFHVAVVQPLFFAACKCRDALLRRRAIEALEKVTGTSSEHSRLLASVARWVVQMEEGRSFSPVPSGVSAAVREEAMLSDVEVDISDAIGGCRVTAWKKRRNGEWHGIFRYIDA</sequence>
<organism evidence="7 8">
    <name type="scientific">Exophiala aquamarina CBS 119918</name>
    <dbReference type="NCBI Taxonomy" id="1182545"/>
    <lineage>
        <taxon>Eukaryota</taxon>
        <taxon>Fungi</taxon>
        <taxon>Dikarya</taxon>
        <taxon>Ascomycota</taxon>
        <taxon>Pezizomycotina</taxon>
        <taxon>Eurotiomycetes</taxon>
        <taxon>Chaetothyriomycetidae</taxon>
        <taxon>Chaetothyriales</taxon>
        <taxon>Herpotrichiellaceae</taxon>
        <taxon>Exophiala</taxon>
    </lineage>
</organism>
<proteinExistence type="predicted"/>
<dbReference type="AlphaFoldDB" id="A0A072P3S2"/>
<dbReference type="EMBL" id="AMGV01000010">
    <property type="protein sequence ID" value="KEF54342.1"/>
    <property type="molecule type" value="Genomic_DNA"/>
</dbReference>
<keyword evidence="3" id="KW-0805">Transcription regulation</keyword>
<dbReference type="Proteomes" id="UP000027920">
    <property type="component" value="Unassembled WGS sequence"/>
</dbReference>
<keyword evidence="5" id="KW-0804">Transcription</keyword>
<dbReference type="PANTHER" id="PTHR36206">
    <property type="entry name" value="ASPERCRYPTIN BIOSYNTHESIS CLUSTER-SPECIFIC TRANSCRIPTION REGULATOR ATNN-RELATED"/>
    <property type="match status" value="1"/>
</dbReference>
<dbReference type="GO" id="GO:0046872">
    <property type="term" value="F:metal ion binding"/>
    <property type="evidence" value="ECO:0007669"/>
    <property type="project" value="UniProtKB-KW"/>
</dbReference>
<dbReference type="Pfam" id="PF11951">
    <property type="entry name" value="Fungal_trans_2"/>
    <property type="match status" value="1"/>
</dbReference>
<dbReference type="RefSeq" id="XP_013256932.1">
    <property type="nucleotide sequence ID" value="XM_013401478.1"/>
</dbReference>